<reference evidence="1" key="1">
    <citation type="submission" date="2020-12" db="EMBL/GenBank/DDBJ databases">
        <title>Paenibacillus polymyxa LMG 27872: a double-edged sword.</title>
        <authorList>
            <person name="Langendries S."/>
            <person name="Garcia Mendez S."/>
            <person name="Beirinckx S."/>
            <person name="Viaene T."/>
            <person name="Baeyen S."/>
            <person name="Goeminne G."/>
            <person name="Willems A."/>
            <person name="Debode J."/>
            <person name="Goormachtig S."/>
        </authorList>
    </citation>
    <scope>NUCLEOTIDE SEQUENCE</scope>
    <source>
        <strain evidence="1">LMG 27872</strain>
    </source>
</reference>
<organism evidence="1 2">
    <name type="scientific">Paenibacillus polymyxa</name>
    <name type="common">Bacillus polymyxa</name>
    <dbReference type="NCBI Taxonomy" id="1406"/>
    <lineage>
        <taxon>Bacteria</taxon>
        <taxon>Bacillati</taxon>
        <taxon>Bacillota</taxon>
        <taxon>Bacilli</taxon>
        <taxon>Bacillales</taxon>
        <taxon>Paenibacillaceae</taxon>
        <taxon>Paenibacillus</taxon>
    </lineage>
</organism>
<name>A0A8I1LNL8_PAEPO</name>
<protein>
    <submittedName>
        <fullName evidence="1">Uncharacterized protein</fullName>
    </submittedName>
</protein>
<gene>
    <name evidence="1" type="ORF">JDW19_00700</name>
</gene>
<dbReference type="EMBL" id="JAEHFQ010000001">
    <property type="protein sequence ID" value="MBM0631659.1"/>
    <property type="molecule type" value="Genomic_DNA"/>
</dbReference>
<accession>A0A8I1LNL8</accession>
<evidence type="ECO:0000313" key="1">
    <source>
        <dbReference type="EMBL" id="MBM0631659.1"/>
    </source>
</evidence>
<dbReference type="AlphaFoldDB" id="A0A8I1LNL8"/>
<dbReference type="Proteomes" id="UP000650605">
    <property type="component" value="Unassembled WGS sequence"/>
</dbReference>
<proteinExistence type="predicted"/>
<comment type="caution">
    <text evidence="1">The sequence shown here is derived from an EMBL/GenBank/DDBJ whole genome shotgun (WGS) entry which is preliminary data.</text>
</comment>
<sequence length="106" mass="12086">MGHDISGYNKENKEIAYTRYGSWNECARHLYRVLDVQSLDGGVSGVGEEIYFDENQIKDAILKSETIDWSNIEQTEPEYEKDKLAKFLDGLLSIATNEGKVKVYFG</sequence>
<evidence type="ECO:0000313" key="2">
    <source>
        <dbReference type="Proteomes" id="UP000650605"/>
    </source>
</evidence>
<dbReference type="RefSeq" id="WP_165145221.1">
    <property type="nucleotide sequence ID" value="NZ_JAEHFQ010000001.1"/>
</dbReference>